<evidence type="ECO:0000313" key="3">
    <source>
        <dbReference type="Proteomes" id="UP000777482"/>
    </source>
</evidence>
<dbReference type="Proteomes" id="UP000777482">
    <property type="component" value="Unassembled WGS sequence"/>
</dbReference>
<sequence length="358" mass="39303">MTTQIRVHTSPRDVLTALADDPNADSSATATALGYIYDLALTRSSDKPAVDSGLPDEEAVEMMATAWHDGTCRLIFTKLGSSVCKIVSPVDPSRLEEMASPFLPTLVRHLLTLAPFRSESELLRSITGPQVLVDGFLTHWPVARKLEPSMFILPASCSVPPPPSTMPAGHSFQRIVDFDSLPRSNISTLAALMKDFWGDHSTAPKLNHEETISHIRGMATREALWLYRAPAPPKNAVSDGTRPVGFVHTGRPTGRTCAIRGVYVEPAHRGLGIATRMVSLTARAHLAESPHLVVDWSRPLDEQTLVHEATKWGGKSEVCLFVEPHNSSARRAYERVGFEISKVLWCDVELRGVKPGHW</sequence>
<name>A0A9P6W8B6_RHOMI</name>
<dbReference type="CDD" id="cd04301">
    <property type="entry name" value="NAT_SF"/>
    <property type="match status" value="1"/>
</dbReference>
<dbReference type="AlphaFoldDB" id="A0A9P6W8B6"/>
<protein>
    <recommendedName>
        <fullName evidence="1">N-acetyltransferase domain-containing protein</fullName>
    </recommendedName>
</protein>
<dbReference type="PROSITE" id="PS51186">
    <property type="entry name" value="GNAT"/>
    <property type="match status" value="1"/>
</dbReference>
<evidence type="ECO:0000313" key="2">
    <source>
        <dbReference type="EMBL" id="KAG0667515.1"/>
    </source>
</evidence>
<dbReference type="InterPro" id="IPR016181">
    <property type="entry name" value="Acyl_CoA_acyltransferase"/>
</dbReference>
<comment type="caution">
    <text evidence="2">The sequence shown here is derived from an EMBL/GenBank/DDBJ whole genome shotgun (WGS) entry which is preliminary data.</text>
</comment>
<dbReference type="Pfam" id="PF13508">
    <property type="entry name" value="Acetyltransf_7"/>
    <property type="match status" value="1"/>
</dbReference>
<dbReference type="GO" id="GO:0016747">
    <property type="term" value="F:acyltransferase activity, transferring groups other than amino-acyl groups"/>
    <property type="evidence" value="ECO:0007669"/>
    <property type="project" value="InterPro"/>
</dbReference>
<dbReference type="OrthoDB" id="2523549at2759"/>
<organism evidence="2 3">
    <name type="scientific">Rhodotorula mucilaginosa</name>
    <name type="common">Yeast</name>
    <name type="synonym">Rhodotorula rubra</name>
    <dbReference type="NCBI Taxonomy" id="5537"/>
    <lineage>
        <taxon>Eukaryota</taxon>
        <taxon>Fungi</taxon>
        <taxon>Dikarya</taxon>
        <taxon>Basidiomycota</taxon>
        <taxon>Pucciniomycotina</taxon>
        <taxon>Microbotryomycetes</taxon>
        <taxon>Sporidiobolales</taxon>
        <taxon>Sporidiobolaceae</taxon>
        <taxon>Rhodotorula</taxon>
    </lineage>
</organism>
<gene>
    <name evidence="2" type="ORF">C6P46_000048</name>
</gene>
<accession>A0A9P6W8B6</accession>
<proteinExistence type="predicted"/>
<feature type="domain" description="N-acetyltransferase" evidence="1">
    <location>
        <begin position="176"/>
        <end position="358"/>
    </location>
</feature>
<dbReference type="SUPFAM" id="SSF55729">
    <property type="entry name" value="Acyl-CoA N-acyltransferases (Nat)"/>
    <property type="match status" value="1"/>
</dbReference>
<reference evidence="2 3" key="1">
    <citation type="submission" date="2020-11" db="EMBL/GenBank/DDBJ databases">
        <title>Kefir isolates.</title>
        <authorList>
            <person name="Marcisauskas S."/>
            <person name="Kim Y."/>
            <person name="Blasche S."/>
        </authorList>
    </citation>
    <scope>NUCLEOTIDE SEQUENCE [LARGE SCALE GENOMIC DNA]</scope>
    <source>
        <strain evidence="2 3">KR</strain>
    </source>
</reference>
<dbReference type="InterPro" id="IPR000182">
    <property type="entry name" value="GNAT_dom"/>
</dbReference>
<dbReference type="EMBL" id="PUHQ01000001">
    <property type="protein sequence ID" value="KAG0667515.1"/>
    <property type="molecule type" value="Genomic_DNA"/>
</dbReference>
<evidence type="ECO:0000259" key="1">
    <source>
        <dbReference type="PROSITE" id="PS51186"/>
    </source>
</evidence>
<keyword evidence="3" id="KW-1185">Reference proteome</keyword>
<dbReference type="Gene3D" id="3.40.630.30">
    <property type="match status" value="1"/>
</dbReference>